<protein>
    <recommendedName>
        <fullName evidence="1">Retrovirus-related Pol polyprotein from transposon TNT 1-94-like beta-barrel domain-containing protein</fullName>
    </recommendedName>
</protein>
<organism evidence="2">
    <name type="scientific">Vitis vinifera</name>
    <name type="common">Grape</name>
    <dbReference type="NCBI Taxonomy" id="29760"/>
    <lineage>
        <taxon>Eukaryota</taxon>
        <taxon>Viridiplantae</taxon>
        <taxon>Streptophyta</taxon>
        <taxon>Embryophyta</taxon>
        <taxon>Tracheophyta</taxon>
        <taxon>Spermatophyta</taxon>
        <taxon>Magnoliopsida</taxon>
        <taxon>eudicotyledons</taxon>
        <taxon>Gunneridae</taxon>
        <taxon>Pentapetalae</taxon>
        <taxon>rosids</taxon>
        <taxon>Vitales</taxon>
        <taxon>Vitaceae</taxon>
        <taxon>Viteae</taxon>
        <taxon>Vitis</taxon>
    </lineage>
</organism>
<dbReference type="AlphaFoldDB" id="A5AUK5"/>
<dbReference type="PANTHER" id="PTHR47481:SF9">
    <property type="entry name" value="RETROTRANSPOSON GAG DOMAIN-CONTAINING PROTEIN"/>
    <property type="match status" value="1"/>
</dbReference>
<name>A5AUK5_VITVI</name>
<dbReference type="EMBL" id="AM436118">
    <property type="protein sequence ID" value="CAN60616.1"/>
    <property type="molecule type" value="Genomic_DNA"/>
</dbReference>
<evidence type="ECO:0000259" key="1">
    <source>
        <dbReference type="Pfam" id="PF22936"/>
    </source>
</evidence>
<reference evidence="2" key="1">
    <citation type="journal article" date="2007" name="PLoS ONE">
        <title>The first genome sequence of an elite grapevine cultivar (Pinot noir Vitis vinifera L.): coping with a highly heterozygous genome.</title>
        <authorList>
            <person name="Velasco R."/>
            <person name="Zharkikh A."/>
            <person name="Troggio M."/>
            <person name="Cartwright D.A."/>
            <person name="Cestaro A."/>
            <person name="Pruss D."/>
            <person name="Pindo M."/>
            <person name="FitzGerald L.M."/>
            <person name="Vezzulli S."/>
            <person name="Reid J."/>
            <person name="Malacarne G."/>
            <person name="Iliev D."/>
            <person name="Coppola G."/>
            <person name="Wardell B."/>
            <person name="Micheletti D."/>
            <person name="Macalma T."/>
            <person name="Facci M."/>
            <person name="Mitchell J.T."/>
            <person name="Perazzolli M."/>
            <person name="Eldredge G."/>
            <person name="Gatto P."/>
            <person name="Oyzerski R."/>
            <person name="Moretto M."/>
            <person name="Gutin N."/>
            <person name="Stefanini M."/>
            <person name="Chen Y."/>
            <person name="Segala C."/>
            <person name="Davenport C."/>
            <person name="Dematte L."/>
            <person name="Mraz A."/>
            <person name="Battilana J."/>
            <person name="Stormo K."/>
            <person name="Costa F."/>
            <person name="Tao Q."/>
            <person name="Si-Ammour A."/>
            <person name="Harkins T."/>
            <person name="Lackey A."/>
            <person name="Perbost C."/>
            <person name="Taillon B."/>
            <person name="Stella A."/>
            <person name="Solovyev V."/>
            <person name="Fawcett J.A."/>
            <person name="Sterck L."/>
            <person name="Vandepoele K."/>
            <person name="Grando S.M."/>
            <person name="Toppo S."/>
            <person name="Moser C."/>
            <person name="Lanchbury J."/>
            <person name="Bogden R."/>
            <person name="Skolnick M."/>
            <person name="Sgaramella V."/>
            <person name="Bhatnagar S.K."/>
            <person name="Fontana P."/>
            <person name="Gutin A."/>
            <person name="Van de Peer Y."/>
            <person name="Salamini F."/>
            <person name="Viola R."/>
        </authorList>
    </citation>
    <scope>NUCLEOTIDE SEQUENCE</scope>
</reference>
<dbReference type="Pfam" id="PF22936">
    <property type="entry name" value="Pol_BBD"/>
    <property type="match status" value="1"/>
</dbReference>
<sequence length="286" mass="31898">MQLKEELTLIQCGNRSISNFLHVVKALADEIAIIDHPIFYDDLTFYVLNGLGHDFHEMAVPIRAWEKSLVFEELHDLLAGHESYLQRMEVATQQMVISQRSLINQTGLNVIKAKAQPANPMATNVMDVALTMGLANPITTRNVTCCVTSFVNKWVIPQSTVFNSSPKIFTVNCVTSSNGKDKTWLMDSAAFHNITGDLANLSIHSEYDGTDEVILGDGSGLTVSHIGSLESHSPNHTFILSDTLCVPNLSKNLIYVHHLTKQNNIVIEFHHFHFFVKDKITEAILL</sequence>
<proteinExistence type="predicted"/>
<dbReference type="PANTHER" id="PTHR47481">
    <property type="match status" value="1"/>
</dbReference>
<feature type="domain" description="Retrovirus-related Pol polyprotein from transposon TNT 1-94-like beta-barrel" evidence="1">
    <location>
        <begin position="184"/>
        <end position="262"/>
    </location>
</feature>
<gene>
    <name evidence="2" type="ORF">VITISV_003255</name>
</gene>
<accession>A5AUK5</accession>
<dbReference type="InterPro" id="IPR054722">
    <property type="entry name" value="PolX-like_BBD"/>
</dbReference>
<evidence type="ECO:0000313" key="2">
    <source>
        <dbReference type="EMBL" id="CAN60616.1"/>
    </source>
</evidence>